<accession>A0A5S9NUZ0</accession>
<evidence type="ECO:0000256" key="1">
    <source>
        <dbReference type="SAM" id="SignalP"/>
    </source>
</evidence>
<feature type="chain" id="PRO_5030137964" evidence="1">
    <location>
        <begin position="22"/>
        <end position="155"/>
    </location>
</feature>
<protein>
    <submittedName>
        <fullName evidence="2">Uncharacterized protein</fullName>
    </submittedName>
</protein>
<dbReference type="EMBL" id="CACSII010000003">
    <property type="protein sequence ID" value="CAA0094451.1"/>
    <property type="molecule type" value="Genomic_DNA"/>
</dbReference>
<name>A0A5S9NUZ0_9GAMM</name>
<reference evidence="2 3" key="1">
    <citation type="submission" date="2019-11" db="EMBL/GenBank/DDBJ databases">
        <authorList>
            <person name="Holert J."/>
        </authorList>
    </citation>
    <scope>NUCLEOTIDE SEQUENCE [LARGE SCALE GENOMIC DNA]</scope>
    <source>
        <strain evidence="2">BC5_2</strain>
    </source>
</reference>
<keyword evidence="1" id="KW-0732">Signal</keyword>
<gene>
    <name evidence="2" type="ORF">DPBNPPHM_03206</name>
</gene>
<dbReference type="AlphaFoldDB" id="A0A5S9NUZ0"/>
<sequence length="155" mass="17317">MKPNYLLSAVFAMMMSWHANAMDDLDSPLATDSINWMYVLTSDNGSLSDTQLTVKLQGQVFAFTDRPLRQSSRITIQQFVSFWRTQNPLSFKSMPPNAVLTYTEADGSSSSQVLKLLKLEEAHLSGDTLILNVKYMNHPAPSAAKPIKNISLFID</sequence>
<dbReference type="Proteomes" id="UP000434580">
    <property type="component" value="Unassembled WGS sequence"/>
</dbReference>
<organism evidence="2 3">
    <name type="scientific">BD1-7 clade bacterium</name>
    <dbReference type="NCBI Taxonomy" id="2029982"/>
    <lineage>
        <taxon>Bacteria</taxon>
        <taxon>Pseudomonadati</taxon>
        <taxon>Pseudomonadota</taxon>
        <taxon>Gammaproteobacteria</taxon>
        <taxon>Cellvibrionales</taxon>
        <taxon>Spongiibacteraceae</taxon>
        <taxon>BD1-7 clade</taxon>
    </lineage>
</organism>
<dbReference type="OrthoDB" id="424374at2"/>
<evidence type="ECO:0000313" key="3">
    <source>
        <dbReference type="Proteomes" id="UP000434580"/>
    </source>
</evidence>
<feature type="signal peptide" evidence="1">
    <location>
        <begin position="1"/>
        <end position="21"/>
    </location>
</feature>
<evidence type="ECO:0000313" key="2">
    <source>
        <dbReference type="EMBL" id="CAA0094451.1"/>
    </source>
</evidence>
<proteinExistence type="predicted"/>